<gene>
    <name evidence="3" type="ORF">CONLIGDRAFT_674539</name>
</gene>
<dbReference type="OrthoDB" id="10688010at2759"/>
<proteinExistence type="predicted"/>
<dbReference type="PANTHER" id="PTHR43941">
    <property type="entry name" value="STRUCTURAL MAINTENANCE OF CHROMOSOMES PROTEIN 2"/>
    <property type="match status" value="1"/>
</dbReference>
<dbReference type="AlphaFoldDB" id="A0A1J7J3I2"/>
<keyword evidence="1" id="KW-0175">Coiled coil</keyword>
<dbReference type="InParanoid" id="A0A1J7J3I2"/>
<dbReference type="EMBL" id="KV875106">
    <property type="protein sequence ID" value="OIW23732.1"/>
    <property type="molecule type" value="Genomic_DNA"/>
</dbReference>
<dbReference type="Proteomes" id="UP000182658">
    <property type="component" value="Unassembled WGS sequence"/>
</dbReference>
<feature type="compositionally biased region" description="Basic and acidic residues" evidence="2">
    <location>
        <begin position="528"/>
        <end position="551"/>
    </location>
</feature>
<reference evidence="3 4" key="1">
    <citation type="submission" date="2016-10" db="EMBL/GenBank/DDBJ databases">
        <title>Draft genome sequence of Coniochaeta ligniaria NRRL30616, a lignocellulolytic fungus for bioabatement of inhibitors in plant biomass hydrolysates.</title>
        <authorList>
            <consortium name="DOE Joint Genome Institute"/>
            <person name="Jimenez D.J."/>
            <person name="Hector R.E."/>
            <person name="Riley R."/>
            <person name="Sun H."/>
            <person name="Grigoriev I.V."/>
            <person name="Van Elsas J.D."/>
            <person name="Nichols N.N."/>
        </authorList>
    </citation>
    <scope>NUCLEOTIDE SEQUENCE [LARGE SCALE GENOMIC DNA]</scope>
    <source>
        <strain evidence="3 4">NRRL 30616</strain>
    </source>
</reference>
<dbReference type="Gene3D" id="1.10.287.1490">
    <property type="match status" value="1"/>
</dbReference>
<feature type="compositionally biased region" description="Basic and acidic residues" evidence="2">
    <location>
        <begin position="384"/>
        <end position="395"/>
    </location>
</feature>
<accession>A0A1J7J3I2</accession>
<organism evidence="3 4">
    <name type="scientific">Coniochaeta ligniaria NRRL 30616</name>
    <dbReference type="NCBI Taxonomy" id="1408157"/>
    <lineage>
        <taxon>Eukaryota</taxon>
        <taxon>Fungi</taxon>
        <taxon>Dikarya</taxon>
        <taxon>Ascomycota</taxon>
        <taxon>Pezizomycotina</taxon>
        <taxon>Sordariomycetes</taxon>
        <taxon>Sordariomycetidae</taxon>
        <taxon>Coniochaetales</taxon>
        <taxon>Coniochaetaceae</taxon>
        <taxon>Coniochaeta</taxon>
    </lineage>
</organism>
<feature type="region of interest" description="Disordered" evidence="2">
    <location>
        <begin position="528"/>
        <end position="561"/>
    </location>
</feature>
<name>A0A1J7J3I2_9PEZI</name>
<feature type="coiled-coil region" evidence="1">
    <location>
        <begin position="190"/>
        <end position="249"/>
    </location>
</feature>
<evidence type="ECO:0000256" key="2">
    <source>
        <dbReference type="SAM" id="MobiDB-lite"/>
    </source>
</evidence>
<dbReference type="GO" id="GO:0003682">
    <property type="term" value="F:chromatin binding"/>
    <property type="evidence" value="ECO:0007669"/>
    <property type="project" value="TreeGrafter"/>
</dbReference>
<evidence type="ECO:0000313" key="3">
    <source>
        <dbReference type="EMBL" id="OIW23732.1"/>
    </source>
</evidence>
<dbReference type="STRING" id="1408157.A0A1J7J3I2"/>
<sequence length="888" mass="96361">MAQQAQPGQQGAAFPLHGLNSYMKLLGDTRASAASAKQAMAVVRQRATTAGCLGYLKDGYVVKDAVDALADATHAIETDYQITASEVEDLHRALDEVDAKLKPAIEACGDVSALERRTREQLQGEKLPRHVWEAIDRLRAAHDAEADEELLADEVAESDSDVVPSSDVVERTQKSIARRRVRAAGPSSAAAELQRQLDTAKRELSDARAAVSARDTQIADLQADVEDARRRARDEADGLNRSNKQLVEQEHDLRAQVAGLEGDVELQQERIGELVAAADKDRQASGATVGTLREELARKDGEVSDLAAQIVQLQDLGGEARIERLQQELAEKQAEVRDRDAEVASMAARLQRHESEAAAHAKAAGTWESLEKLLHDQADRAIAERGTAERERDAARAGLARAAGERDDALQAAEKLEQRRAAAVQTMASSRVRLDSAEDRVKQLHTAAAKRELRLNKQERQIEDLQARLAGEAAAAKEARSRLQETRDEVAVLGQQAGESRQASDAELARLREEAATARRDLDACEARRAHDGEHMRQLQREGEESAHRLAEAGQQRTTLQGEVARLQQRLRAEVARSRARTRAMAEERRASHRRQERRVRDLARVQADAEGRAESLLRASCSRSAAMCQDLFGLEHSPTDWLSFARSLAAAQGRGASPEHHAVARWSVVAWAADEEDVACPLPDAALHHADLVAVGLRAAADGPHGASLARILPLMNCANGVLATADSVPGELMTQVLQDMAARVDVTRRDVRSVAVALAVMHAFGLLAGRFAVPHAAVLLGTLQRALPAYAQLFPLLSAMSPPASQAFVDRCREEGRLLGGGVVMAVVGGHVVLADCARSRMYVASKTCATQGATMGELCLRLADGRTHVVSYGSSNLEYLFENLW</sequence>
<feature type="region of interest" description="Disordered" evidence="2">
    <location>
        <begin position="384"/>
        <end position="406"/>
    </location>
</feature>
<feature type="region of interest" description="Disordered" evidence="2">
    <location>
        <begin position="575"/>
        <end position="603"/>
    </location>
</feature>
<dbReference type="GO" id="GO:0007076">
    <property type="term" value="P:mitotic chromosome condensation"/>
    <property type="evidence" value="ECO:0007669"/>
    <property type="project" value="TreeGrafter"/>
</dbReference>
<evidence type="ECO:0000313" key="4">
    <source>
        <dbReference type="Proteomes" id="UP000182658"/>
    </source>
</evidence>
<dbReference type="GO" id="GO:0000785">
    <property type="term" value="C:chromatin"/>
    <property type="evidence" value="ECO:0007669"/>
    <property type="project" value="TreeGrafter"/>
</dbReference>
<dbReference type="GO" id="GO:0000793">
    <property type="term" value="C:condensed chromosome"/>
    <property type="evidence" value="ECO:0007669"/>
    <property type="project" value="TreeGrafter"/>
</dbReference>
<protein>
    <submittedName>
        <fullName evidence="3">Uncharacterized protein</fullName>
    </submittedName>
</protein>
<dbReference type="PANTHER" id="PTHR43941:SF1">
    <property type="entry name" value="STRUCTURAL MAINTENANCE OF CHROMOSOMES PROTEIN 2"/>
    <property type="match status" value="1"/>
</dbReference>
<keyword evidence="4" id="KW-1185">Reference proteome</keyword>
<evidence type="ECO:0000256" key="1">
    <source>
        <dbReference type="SAM" id="Coils"/>
    </source>
</evidence>
<dbReference type="GO" id="GO:0000796">
    <property type="term" value="C:condensin complex"/>
    <property type="evidence" value="ECO:0007669"/>
    <property type="project" value="TreeGrafter"/>
</dbReference>